<evidence type="ECO:0000256" key="8">
    <source>
        <dbReference type="PROSITE-ProRule" id="PRU00259"/>
    </source>
</evidence>
<dbReference type="InterPro" id="IPR016024">
    <property type="entry name" value="ARM-type_fold"/>
</dbReference>
<keyword evidence="6" id="KW-0449">Lipoprotein</keyword>
<organism evidence="10">
    <name type="scientific">Micromonas pusilla (strain CCMP1545)</name>
    <name type="common">Picoplanktonic green alga</name>
    <dbReference type="NCBI Taxonomy" id="564608"/>
    <lineage>
        <taxon>Eukaryota</taxon>
        <taxon>Viridiplantae</taxon>
        <taxon>Chlorophyta</taxon>
        <taxon>Mamiellophyceae</taxon>
        <taxon>Mamiellales</taxon>
        <taxon>Mamiellaceae</taxon>
        <taxon>Micromonas</taxon>
    </lineage>
</organism>
<dbReference type="PANTHER" id="PTHR47249:SF1">
    <property type="entry name" value="VACUOLAR PROTEIN 8"/>
    <property type="match status" value="1"/>
</dbReference>
<evidence type="ECO:0000256" key="2">
    <source>
        <dbReference type="ARBA" id="ARBA00005462"/>
    </source>
</evidence>
<evidence type="ECO:0000313" key="10">
    <source>
        <dbReference type="Proteomes" id="UP000001876"/>
    </source>
</evidence>
<sequence length="480" mass="52579">MGCNNSTLIKKAKSYVMKEKASVDDMPDILAKLIAAKSSKNVKAALKTLMEVAPNELAAQQVARAVKVIPKLQAWVVKAKDNDVKRMSLTVCSALSAFSVCAAEICTEEFLKTVQSMGRGKDKSFQKDVAKFWSQAGGDPVVRGRIFDLGVNEQIWNYVKSKDHAVAKLGMIAFAKIADDAQSAAKLVDVGARLDETVKFFFARLAKTDETDVEKWCLITIARLSLADAFSEKIARMEKLPMIFTKANDTIAGRKLPSALCIANCASNKLLRVRLVKHKAFQLFVDMSKVSSAARSDMAEYQRVAALGLKNLSASFDLRALAAKVGVLEAVVKMLRSKDLEVARYAARAASELSLHEENGRRMVLAGALKPLIDMAKSGDAYCENEACTALNAMSLSEDNQKQFMKEGGLAAIEVMTLSKNPRVKHFSTKLVSRMRLTKLRTAARFAGQMAQTQKELERKARIEKYGYDDQEIAEAAGAG</sequence>
<comment type="subcellular location">
    <subcellularLocation>
        <location evidence="1">Vacuole membrane</location>
        <topology evidence="1">Lipid-anchor</topology>
    </subcellularLocation>
</comment>
<evidence type="ECO:0000256" key="3">
    <source>
        <dbReference type="ARBA" id="ARBA00022554"/>
    </source>
</evidence>
<dbReference type="OMA" id="QFMKEGG"/>
<accession>C1MGF3</accession>
<dbReference type="GeneID" id="9680439"/>
<dbReference type="STRING" id="564608.C1MGF3"/>
<dbReference type="PANTHER" id="PTHR47249">
    <property type="entry name" value="VACUOLAR PROTEIN 8"/>
    <property type="match status" value="1"/>
</dbReference>
<dbReference type="SUPFAM" id="SSF48371">
    <property type="entry name" value="ARM repeat"/>
    <property type="match status" value="2"/>
</dbReference>
<dbReference type="AlphaFoldDB" id="C1MGF3"/>
<keyword evidence="10" id="KW-1185">Reference proteome</keyword>
<gene>
    <name evidence="9" type="ORF">MICPUCDRAFT_46088</name>
</gene>
<protein>
    <recommendedName>
        <fullName evidence="7">Vacuolar protein 8</fullName>
    </recommendedName>
</protein>
<evidence type="ECO:0000256" key="1">
    <source>
        <dbReference type="ARBA" id="ARBA00004592"/>
    </source>
</evidence>
<dbReference type="eggNOG" id="KOG4224">
    <property type="taxonomic scope" value="Eukaryota"/>
</dbReference>
<name>C1MGF3_MICPC</name>
<evidence type="ECO:0000256" key="7">
    <source>
        <dbReference type="ARBA" id="ARBA00026209"/>
    </source>
</evidence>
<dbReference type="PROSITE" id="PS50176">
    <property type="entry name" value="ARM_REPEAT"/>
    <property type="match status" value="1"/>
</dbReference>
<proteinExistence type="inferred from homology"/>
<comment type="similarity">
    <text evidence="2">Belongs to the beta-catenin family.</text>
</comment>
<dbReference type="GO" id="GO:0005774">
    <property type="term" value="C:vacuolar membrane"/>
    <property type="evidence" value="ECO:0007669"/>
    <property type="project" value="UniProtKB-SubCell"/>
</dbReference>
<dbReference type="GO" id="GO:0071562">
    <property type="term" value="P:nucleus-vacuole junction assembly"/>
    <property type="evidence" value="ECO:0007669"/>
    <property type="project" value="InterPro"/>
</dbReference>
<dbReference type="EMBL" id="GG663735">
    <property type="protein sequence ID" value="EEH60565.1"/>
    <property type="molecule type" value="Genomic_DNA"/>
</dbReference>
<evidence type="ECO:0000313" key="9">
    <source>
        <dbReference type="EMBL" id="EEH60565.1"/>
    </source>
</evidence>
<keyword evidence="3" id="KW-0926">Vacuole</keyword>
<dbReference type="InterPro" id="IPR045156">
    <property type="entry name" value="Vac8"/>
</dbReference>
<keyword evidence="5" id="KW-0472">Membrane</keyword>
<dbReference type="Gene3D" id="1.25.10.10">
    <property type="entry name" value="Leucine-rich Repeat Variant"/>
    <property type="match status" value="1"/>
</dbReference>
<evidence type="ECO:0000256" key="6">
    <source>
        <dbReference type="ARBA" id="ARBA00023288"/>
    </source>
</evidence>
<reference evidence="9 10" key="1">
    <citation type="journal article" date="2009" name="Science">
        <title>Green evolution and dynamic adaptations revealed by genomes of the marine picoeukaryotes Micromonas.</title>
        <authorList>
            <person name="Worden A.Z."/>
            <person name="Lee J.H."/>
            <person name="Mock T."/>
            <person name="Rouze P."/>
            <person name="Simmons M.P."/>
            <person name="Aerts A.L."/>
            <person name="Allen A.E."/>
            <person name="Cuvelier M.L."/>
            <person name="Derelle E."/>
            <person name="Everett M.V."/>
            <person name="Foulon E."/>
            <person name="Grimwood J."/>
            <person name="Gundlach H."/>
            <person name="Henrissat B."/>
            <person name="Napoli C."/>
            <person name="McDonald S.M."/>
            <person name="Parker M.S."/>
            <person name="Rombauts S."/>
            <person name="Salamov A."/>
            <person name="Von Dassow P."/>
            <person name="Badger J.H."/>
            <person name="Coutinho P.M."/>
            <person name="Demir E."/>
            <person name="Dubchak I."/>
            <person name="Gentemann C."/>
            <person name="Eikrem W."/>
            <person name="Gready J.E."/>
            <person name="John U."/>
            <person name="Lanier W."/>
            <person name="Lindquist E.A."/>
            <person name="Lucas S."/>
            <person name="Mayer K.F."/>
            <person name="Moreau H."/>
            <person name="Not F."/>
            <person name="Otillar R."/>
            <person name="Panaud O."/>
            <person name="Pangilinan J."/>
            <person name="Paulsen I."/>
            <person name="Piegu B."/>
            <person name="Poliakov A."/>
            <person name="Robbens S."/>
            <person name="Schmutz J."/>
            <person name="Toulza E."/>
            <person name="Wyss T."/>
            <person name="Zelensky A."/>
            <person name="Zhou K."/>
            <person name="Armbrust E.V."/>
            <person name="Bhattacharya D."/>
            <person name="Goodenough U.W."/>
            <person name="Van de Peer Y."/>
            <person name="Grigoriev I.V."/>
        </authorList>
    </citation>
    <scope>NUCLEOTIDE SEQUENCE [LARGE SCALE GENOMIC DNA]</scope>
    <source>
        <strain evidence="9 10">CCMP1545</strain>
    </source>
</reference>
<dbReference type="OrthoDB" id="565708at2759"/>
<dbReference type="RefSeq" id="XP_003055313.1">
    <property type="nucleotide sequence ID" value="XM_003055267.1"/>
</dbReference>
<dbReference type="Proteomes" id="UP000001876">
    <property type="component" value="Unassembled WGS sequence"/>
</dbReference>
<feature type="repeat" description="ARM" evidence="8">
    <location>
        <begin position="326"/>
        <end position="368"/>
    </location>
</feature>
<dbReference type="InterPro" id="IPR000225">
    <property type="entry name" value="Armadillo"/>
</dbReference>
<dbReference type="InterPro" id="IPR011989">
    <property type="entry name" value="ARM-like"/>
</dbReference>
<evidence type="ECO:0000256" key="4">
    <source>
        <dbReference type="ARBA" id="ARBA00022737"/>
    </source>
</evidence>
<dbReference type="KEGG" id="mpp:MICPUCDRAFT_46088"/>
<keyword evidence="4" id="KW-0677">Repeat</keyword>
<dbReference type="GO" id="GO:0043495">
    <property type="term" value="F:protein-membrane adaptor activity"/>
    <property type="evidence" value="ECO:0007669"/>
    <property type="project" value="InterPro"/>
</dbReference>
<evidence type="ECO:0000256" key="5">
    <source>
        <dbReference type="ARBA" id="ARBA00023136"/>
    </source>
</evidence>